<protein>
    <submittedName>
        <fullName evidence="2">Cobalamin biosynthesis protein</fullName>
    </submittedName>
</protein>
<feature type="domain" description="CobE/GbiG C-terminal" evidence="1">
    <location>
        <begin position="20"/>
        <end position="133"/>
    </location>
</feature>
<dbReference type="PANTHER" id="PTHR37477">
    <property type="entry name" value="COBALT-PRECORRIN-5A HYDROLASE"/>
    <property type="match status" value="1"/>
</dbReference>
<dbReference type="RefSeq" id="WP_380097276.1">
    <property type="nucleotide sequence ID" value="NZ_JBHRYD010000010.1"/>
</dbReference>
<dbReference type="Gene3D" id="3.30.420.180">
    <property type="entry name" value="CobE/GbiG C-terminal domain"/>
    <property type="match status" value="1"/>
</dbReference>
<comment type="caution">
    <text evidence="2">The sequence shown here is derived from an EMBL/GenBank/DDBJ whole genome shotgun (WGS) entry which is preliminary data.</text>
</comment>
<organism evidence="2 3">
    <name type="scientific">Devosia honganensis</name>
    <dbReference type="NCBI Taxonomy" id="1610527"/>
    <lineage>
        <taxon>Bacteria</taxon>
        <taxon>Pseudomonadati</taxon>
        <taxon>Pseudomonadota</taxon>
        <taxon>Alphaproteobacteria</taxon>
        <taxon>Hyphomicrobiales</taxon>
        <taxon>Devosiaceae</taxon>
        <taxon>Devosia</taxon>
    </lineage>
</organism>
<dbReference type="Pfam" id="PF01890">
    <property type="entry name" value="CbiG_C"/>
    <property type="match status" value="1"/>
</dbReference>
<dbReference type="InterPro" id="IPR036518">
    <property type="entry name" value="CobE/GbiG_C_sf"/>
</dbReference>
<proteinExistence type="predicted"/>
<dbReference type="InterPro" id="IPR002750">
    <property type="entry name" value="CobE/GbiG_C"/>
</dbReference>
<evidence type="ECO:0000313" key="2">
    <source>
        <dbReference type="EMBL" id="MFC3705447.1"/>
    </source>
</evidence>
<dbReference type="InterPro" id="IPR052553">
    <property type="entry name" value="CbiG_hydrolase"/>
</dbReference>
<dbReference type="EMBL" id="JBHRYD010000010">
    <property type="protein sequence ID" value="MFC3705447.1"/>
    <property type="molecule type" value="Genomic_DNA"/>
</dbReference>
<dbReference type="SUPFAM" id="SSF159664">
    <property type="entry name" value="CobE/GbiG C-terminal domain-like"/>
    <property type="match status" value="1"/>
</dbReference>
<dbReference type="PANTHER" id="PTHR37477:SF1">
    <property type="entry name" value="COBALT-PRECORRIN-5A HYDROLASE"/>
    <property type="match status" value="1"/>
</dbReference>
<accession>A0ABV7X1J3</accession>
<name>A0ABV7X1J3_9HYPH</name>
<keyword evidence="3" id="KW-1185">Reference proteome</keyword>
<gene>
    <name evidence="2" type="ORF">ACFOOL_11835</name>
</gene>
<evidence type="ECO:0000313" key="3">
    <source>
        <dbReference type="Proteomes" id="UP001595613"/>
    </source>
</evidence>
<dbReference type="Proteomes" id="UP001595613">
    <property type="component" value="Unassembled WGS sequence"/>
</dbReference>
<sequence>MSADFAGLAPARSGSMVPDIVVGVGARAAAAPAEVLALLDACLGAEGLGRRHVAALATLDRKSGHPALLEAAARLGVPLLALPPAVLSPLVPSPSRRVEQLAGLPSVAEAAAMACGTLLAGKRRSANVTCALARRGADHALPGRSSASIAASTLSTSCAGP</sequence>
<evidence type="ECO:0000259" key="1">
    <source>
        <dbReference type="Pfam" id="PF01890"/>
    </source>
</evidence>
<reference evidence="3" key="1">
    <citation type="journal article" date="2019" name="Int. J. Syst. Evol. Microbiol.">
        <title>The Global Catalogue of Microorganisms (GCM) 10K type strain sequencing project: providing services to taxonomists for standard genome sequencing and annotation.</title>
        <authorList>
            <consortium name="The Broad Institute Genomics Platform"/>
            <consortium name="The Broad Institute Genome Sequencing Center for Infectious Disease"/>
            <person name="Wu L."/>
            <person name="Ma J."/>
        </authorList>
    </citation>
    <scope>NUCLEOTIDE SEQUENCE [LARGE SCALE GENOMIC DNA]</scope>
    <source>
        <strain evidence="3">KCTC 42281</strain>
    </source>
</reference>